<evidence type="ECO:0000256" key="7">
    <source>
        <dbReference type="ARBA" id="ARBA00022807"/>
    </source>
</evidence>
<proteinExistence type="evidence at transcript level"/>
<evidence type="ECO:0000256" key="9">
    <source>
        <dbReference type="SAM" id="SignalP"/>
    </source>
</evidence>
<evidence type="ECO:0000256" key="5">
    <source>
        <dbReference type="ARBA" id="ARBA00022729"/>
    </source>
</evidence>
<dbReference type="Gene3D" id="1.10.132.130">
    <property type="match status" value="1"/>
</dbReference>
<dbReference type="PRINTS" id="PR00776">
    <property type="entry name" value="HEMOGLOBNASE"/>
</dbReference>
<reference evidence="10" key="1">
    <citation type="journal article" date="2020" name="Sci. Rep.">
        <title>Transcriptomic profiling of the medicinal plant Clitoria ternatea: identification of potential genes in cyclotide biosynthesis.</title>
        <authorList>
            <person name="Kalmankar N.V."/>
            <person name="Venkatesan R."/>
            <person name="Balaram P."/>
            <person name="Sowdhamini R."/>
        </authorList>
    </citation>
    <scope>NUCLEOTIDE SEQUENCE</scope>
</reference>
<dbReference type="AlphaFoldDB" id="A0A7G5F3G1"/>
<protein>
    <recommendedName>
        <fullName evidence="3">legumain</fullName>
        <ecNumber evidence="3">3.4.22.34</ecNumber>
    </recommendedName>
</protein>
<dbReference type="EMBL" id="MT468733">
    <property type="protein sequence ID" value="QMV80786.1"/>
    <property type="molecule type" value="mRNA"/>
</dbReference>
<evidence type="ECO:0000256" key="3">
    <source>
        <dbReference type="ARBA" id="ARBA00012628"/>
    </source>
</evidence>
<feature type="active site" evidence="8">
    <location>
        <position position="162"/>
    </location>
</feature>
<evidence type="ECO:0000256" key="6">
    <source>
        <dbReference type="ARBA" id="ARBA00022801"/>
    </source>
</evidence>
<name>A0A7G5F3G1_CLITE</name>
<evidence type="ECO:0000313" key="10">
    <source>
        <dbReference type="EMBL" id="QMV80786.1"/>
    </source>
</evidence>
<dbReference type="EC" id="3.4.22.34" evidence="3"/>
<keyword evidence="5 9" id="KW-0732">Signal</keyword>
<keyword evidence="4" id="KW-0645">Protease</keyword>
<dbReference type="Pfam" id="PF01650">
    <property type="entry name" value="Peptidase_C13"/>
    <property type="match status" value="1"/>
</dbReference>
<dbReference type="FunFam" id="3.40.50.1460:FF:000006">
    <property type="entry name" value="Legumain"/>
    <property type="match status" value="1"/>
</dbReference>
<dbReference type="PIRSF" id="PIRSF019663">
    <property type="entry name" value="Legumain"/>
    <property type="match status" value="1"/>
</dbReference>
<reference evidence="10" key="2">
    <citation type="submission" date="2020-05" db="EMBL/GenBank/DDBJ databases">
        <authorList>
            <person name="Kalmankar N."/>
            <person name="Venkatesan R."/>
            <person name="Balaram P."/>
            <person name="Ramanathan S."/>
        </authorList>
    </citation>
    <scope>NUCLEOTIDE SEQUENCE</scope>
</reference>
<dbReference type="GO" id="GO:0006624">
    <property type="term" value="P:vacuolar protein processing"/>
    <property type="evidence" value="ECO:0007669"/>
    <property type="project" value="TreeGrafter"/>
</dbReference>
<evidence type="ECO:0000256" key="8">
    <source>
        <dbReference type="PIRSR" id="PIRSR019663-1"/>
    </source>
</evidence>
<comment type="similarity">
    <text evidence="2">Belongs to the peptidase C13 family.</text>
</comment>
<dbReference type="InterPro" id="IPR046427">
    <property type="entry name" value="Legumain_prodom_sf"/>
</dbReference>
<organism evidence="10">
    <name type="scientific">Clitoria ternatea</name>
    <name type="common">Butterfly pea</name>
    <dbReference type="NCBI Taxonomy" id="43366"/>
    <lineage>
        <taxon>Eukaryota</taxon>
        <taxon>Viridiplantae</taxon>
        <taxon>Streptophyta</taxon>
        <taxon>Embryophyta</taxon>
        <taxon>Tracheophyta</taxon>
        <taxon>Spermatophyta</taxon>
        <taxon>Magnoliopsida</taxon>
        <taxon>eudicotyledons</taxon>
        <taxon>Gunneridae</taxon>
        <taxon>Pentapetalae</taxon>
        <taxon>rosids</taxon>
        <taxon>fabids</taxon>
        <taxon>Fabales</taxon>
        <taxon>Fabaceae</taxon>
        <taxon>Papilionoideae</taxon>
        <taxon>50 kb inversion clade</taxon>
        <taxon>NPAAA clade</taxon>
        <taxon>indigoferoid/millettioid clade</taxon>
        <taxon>Phaseoleae</taxon>
        <taxon>Clitoria</taxon>
    </lineage>
</organism>
<feature type="signal peptide" evidence="9">
    <location>
        <begin position="1"/>
        <end position="18"/>
    </location>
</feature>
<dbReference type="GO" id="GO:0051603">
    <property type="term" value="P:proteolysis involved in protein catabolic process"/>
    <property type="evidence" value="ECO:0007669"/>
    <property type="project" value="TreeGrafter"/>
</dbReference>
<feature type="active site" description="Nucleophile" evidence="8">
    <location>
        <position position="203"/>
    </location>
</feature>
<evidence type="ECO:0000256" key="4">
    <source>
        <dbReference type="ARBA" id="ARBA00022670"/>
    </source>
</evidence>
<feature type="chain" id="PRO_5028815112" description="legumain" evidence="9">
    <location>
        <begin position="19"/>
        <end position="475"/>
    </location>
</feature>
<dbReference type="GO" id="GO:0004197">
    <property type="term" value="F:cysteine-type endopeptidase activity"/>
    <property type="evidence" value="ECO:0007669"/>
    <property type="project" value="UniProtKB-EC"/>
</dbReference>
<keyword evidence="6 10" id="KW-0378">Hydrolase</keyword>
<dbReference type="GO" id="GO:0005773">
    <property type="term" value="C:vacuole"/>
    <property type="evidence" value="ECO:0007669"/>
    <property type="project" value="GOC"/>
</dbReference>
<dbReference type="PANTHER" id="PTHR12000">
    <property type="entry name" value="HEMOGLOBINASE FAMILY MEMBER"/>
    <property type="match status" value="1"/>
</dbReference>
<dbReference type="InterPro" id="IPR001096">
    <property type="entry name" value="Peptidase_C13"/>
</dbReference>
<evidence type="ECO:0000256" key="1">
    <source>
        <dbReference type="ARBA" id="ARBA00000810"/>
    </source>
</evidence>
<evidence type="ECO:0000256" key="2">
    <source>
        <dbReference type="ARBA" id="ARBA00009941"/>
    </source>
</evidence>
<accession>A0A7G5F3G1</accession>
<comment type="catalytic activity">
    <reaction evidence="1">
        <text>Hydrolysis of proteins and small molecule substrates at -Asn-|-Xaa- bonds.</text>
        <dbReference type="EC" id="3.4.22.34"/>
    </reaction>
</comment>
<keyword evidence="7" id="KW-0788">Thiol protease</keyword>
<dbReference type="Gene3D" id="3.40.50.1460">
    <property type="match status" value="1"/>
</dbReference>
<sequence length="475" mass="53396">MGVFSFVSLALFAIGSAAIQVPYSYRKPSIDSESANNFFGGKKWVVLVAGSDGWNNYRHQADICHAYQIVRENGIPKENIITMMVDDIANNPRNPVPGTIINQPNGTDVYKGVVIDYKGTDVNSTNFLKIITGDKKAMQFIGTGKVIEGGPRDRIFINFVDHGTTGILGFPDDLLYADELNDALKTMYASASYRMVLMYIEACKAGSMFDGILRDNTDVLAVTASGPRENSYGCYCRSQSGPYKTCLGDLFSVTWMENWDATVSQPSTRKRTVFHDFKECRTNVTESNVMVYGDFKTGHEPLSAFIGYKTHSKTHLSAEPIMDITNEPKNTVSSRNVRENTVQQQLASHELSFSERRRLSTESRLNNEMRLIIDTALRTIYSKVVKARPEIKSKVGDFYEPNHLDLSLDVFPCYRSILNKITESCFSLPRNPYALDRLTIFANFCIVDKHIHQMVEKLVSASCSKVQKLNLRNVY</sequence>
<dbReference type="PANTHER" id="PTHR12000:SF42">
    <property type="entry name" value="LEGUMAIN"/>
    <property type="match status" value="1"/>
</dbReference>